<dbReference type="CDD" id="cd06462">
    <property type="entry name" value="Peptidase_S24_S26"/>
    <property type="match status" value="1"/>
</dbReference>
<reference evidence="2 3" key="1">
    <citation type="submission" date="2014-12" db="EMBL/GenBank/DDBJ databases">
        <title>Draft genome sequences of 29 type strains of Enterococci.</title>
        <authorList>
            <person name="Zhong Z."/>
            <person name="Sun Z."/>
            <person name="Liu W."/>
            <person name="Zhang W."/>
            <person name="Zhang H."/>
        </authorList>
    </citation>
    <scope>NUCLEOTIDE SEQUENCE [LARGE SCALE GENOMIC DNA]</scope>
    <source>
        <strain evidence="2 3">DSM 17122</strain>
    </source>
</reference>
<feature type="transmembrane region" description="Helical" evidence="1">
    <location>
        <begin position="12"/>
        <end position="31"/>
    </location>
</feature>
<dbReference type="OrthoDB" id="1766940at2"/>
<keyword evidence="1" id="KW-0472">Membrane</keyword>
<dbReference type="RefSeq" id="WP_071856612.1">
    <property type="nucleotide sequence ID" value="NZ_JBHSHK010000005.1"/>
</dbReference>
<proteinExistence type="predicted"/>
<evidence type="ECO:0000256" key="1">
    <source>
        <dbReference type="SAM" id="Phobius"/>
    </source>
</evidence>
<feature type="transmembrane region" description="Helical" evidence="1">
    <location>
        <begin position="135"/>
        <end position="154"/>
    </location>
</feature>
<gene>
    <name evidence="2" type="ORF">RV04_GL000200</name>
</gene>
<accession>A0A1L8TRV7</accession>
<protein>
    <submittedName>
        <fullName evidence="2">Signal peptidase I</fullName>
    </submittedName>
</protein>
<dbReference type="Proteomes" id="UP000182077">
    <property type="component" value="Unassembled WGS sequence"/>
</dbReference>
<evidence type="ECO:0000313" key="2">
    <source>
        <dbReference type="EMBL" id="OJG46953.1"/>
    </source>
</evidence>
<dbReference type="STRING" id="249189.RV04_GL000200"/>
<sequence length="173" mass="20046">MKRKKITIFCSFLIFLIFFLSFVTIVIPSVLKVTPHIVEDDTMAPEYKKNGLIFVKEADQPINVGDTITYYENQGTGIKTRRVLALDNKISGYFVKGDNEEKAEMGMVHERNLIGCPAFYLPYIGFLVNPKMLDVIKILLFILAFLLTLITLMFNPERHKRYLESFKEKDLRL</sequence>
<keyword evidence="1" id="KW-0812">Transmembrane</keyword>
<comment type="caution">
    <text evidence="2">The sequence shown here is derived from an EMBL/GenBank/DDBJ whole genome shotgun (WGS) entry which is preliminary data.</text>
</comment>
<dbReference type="AlphaFoldDB" id="A0A1L8TRV7"/>
<dbReference type="EMBL" id="JXKQ01000001">
    <property type="protein sequence ID" value="OJG46953.1"/>
    <property type="molecule type" value="Genomic_DNA"/>
</dbReference>
<keyword evidence="3" id="KW-1185">Reference proteome</keyword>
<evidence type="ECO:0000313" key="3">
    <source>
        <dbReference type="Proteomes" id="UP000182077"/>
    </source>
</evidence>
<organism evidence="2 3">
    <name type="scientific">Enterococcus hermanniensis</name>
    <dbReference type="NCBI Taxonomy" id="249189"/>
    <lineage>
        <taxon>Bacteria</taxon>
        <taxon>Bacillati</taxon>
        <taxon>Bacillota</taxon>
        <taxon>Bacilli</taxon>
        <taxon>Lactobacillales</taxon>
        <taxon>Enterococcaceae</taxon>
        <taxon>Enterococcus</taxon>
    </lineage>
</organism>
<keyword evidence="1" id="KW-1133">Transmembrane helix</keyword>
<name>A0A1L8TRV7_9ENTE</name>